<evidence type="ECO:0000313" key="1">
    <source>
        <dbReference type="EMBL" id="ETW96941.1"/>
    </source>
</evidence>
<keyword evidence="2" id="KW-1185">Reference proteome</keyword>
<gene>
    <name evidence="1" type="ORF">ETSY1_24590</name>
</gene>
<comment type="caution">
    <text evidence="1">The sequence shown here is derived from an EMBL/GenBank/DDBJ whole genome shotgun (WGS) entry which is preliminary data.</text>
</comment>
<organism evidence="1 2">
    <name type="scientific">Entotheonella factor</name>
    <dbReference type="NCBI Taxonomy" id="1429438"/>
    <lineage>
        <taxon>Bacteria</taxon>
        <taxon>Pseudomonadati</taxon>
        <taxon>Nitrospinota/Tectimicrobiota group</taxon>
        <taxon>Candidatus Tectimicrobiota</taxon>
        <taxon>Candidatus Entotheonellia</taxon>
        <taxon>Candidatus Entotheonellales</taxon>
        <taxon>Candidatus Entotheonellaceae</taxon>
        <taxon>Candidatus Entotheonella</taxon>
    </lineage>
</organism>
<reference evidence="1 2" key="1">
    <citation type="journal article" date="2014" name="Nature">
        <title>An environmental bacterial taxon with a large and distinct metabolic repertoire.</title>
        <authorList>
            <person name="Wilson M.C."/>
            <person name="Mori T."/>
            <person name="Ruckert C."/>
            <person name="Uria A.R."/>
            <person name="Helf M.J."/>
            <person name="Takada K."/>
            <person name="Gernert C."/>
            <person name="Steffens U.A."/>
            <person name="Heycke N."/>
            <person name="Schmitt S."/>
            <person name="Rinke C."/>
            <person name="Helfrich E.J."/>
            <person name="Brachmann A.O."/>
            <person name="Gurgui C."/>
            <person name="Wakimoto T."/>
            <person name="Kracht M."/>
            <person name="Crusemann M."/>
            <person name="Hentschel U."/>
            <person name="Abe I."/>
            <person name="Matsunaga S."/>
            <person name="Kalinowski J."/>
            <person name="Takeyama H."/>
            <person name="Piel J."/>
        </authorList>
    </citation>
    <scope>NUCLEOTIDE SEQUENCE [LARGE SCALE GENOMIC DNA]</scope>
    <source>
        <strain evidence="2">TSY1</strain>
    </source>
</reference>
<dbReference type="AlphaFoldDB" id="W4LHY9"/>
<accession>W4LHY9</accession>
<evidence type="ECO:0000313" key="2">
    <source>
        <dbReference type="Proteomes" id="UP000019141"/>
    </source>
</evidence>
<name>W4LHY9_ENTF1</name>
<dbReference type="EMBL" id="AZHW01000724">
    <property type="protein sequence ID" value="ETW96941.1"/>
    <property type="molecule type" value="Genomic_DNA"/>
</dbReference>
<dbReference type="Proteomes" id="UP000019141">
    <property type="component" value="Unassembled WGS sequence"/>
</dbReference>
<sequence length="117" mass="14192">MFSWFGRLASRLRWFIWQRQIRQRFRHMSQSDIANRIEPSQRELLREFFGRSLQGARHREENFTIPVGLKRLTLEQYYEIARRTIRAGKDIQGVQRIRLRLAERALGQLDNVFETES</sequence>
<proteinExistence type="predicted"/>
<protein>
    <submittedName>
        <fullName evidence="1">Uncharacterized protein</fullName>
    </submittedName>
</protein>
<dbReference type="HOGENOM" id="CLU_2080465_0_0_7"/>